<organism evidence="2 3">
    <name type="scientific">Burkholderia phage BCSR52</name>
    <dbReference type="NCBI Taxonomy" id="2805748"/>
    <lineage>
        <taxon>Viruses</taxon>
        <taxon>Duplodnaviria</taxon>
        <taxon>Heunggongvirae</taxon>
        <taxon>Uroviricota</taxon>
        <taxon>Caudoviricetes</taxon>
        <taxon>Lindbergviridae</taxon>
        <taxon>Irusalimvirus</taxon>
        <taxon>Irusalimvirus BCSR52</taxon>
    </lineage>
</organism>
<feature type="region of interest" description="Disordered" evidence="1">
    <location>
        <begin position="1"/>
        <end position="28"/>
    </location>
</feature>
<name>A0A889IPS5_9CAUD</name>
<evidence type="ECO:0000313" key="3">
    <source>
        <dbReference type="Proteomes" id="UP000622430"/>
    </source>
</evidence>
<feature type="compositionally biased region" description="Basic and acidic residues" evidence="1">
    <location>
        <begin position="14"/>
        <end position="27"/>
    </location>
</feature>
<dbReference type="EMBL" id="MW460246">
    <property type="protein sequence ID" value="QRE00372.1"/>
    <property type="molecule type" value="Genomic_DNA"/>
</dbReference>
<protein>
    <submittedName>
        <fullName evidence="2">Uncharacterized protein</fullName>
    </submittedName>
</protein>
<evidence type="ECO:0000256" key="1">
    <source>
        <dbReference type="SAM" id="MobiDB-lite"/>
    </source>
</evidence>
<dbReference type="Proteomes" id="UP000622430">
    <property type="component" value="Segment"/>
</dbReference>
<evidence type="ECO:0000313" key="2">
    <source>
        <dbReference type="EMBL" id="QRE00372.1"/>
    </source>
</evidence>
<feature type="compositionally biased region" description="Polar residues" evidence="1">
    <location>
        <begin position="1"/>
        <end position="13"/>
    </location>
</feature>
<keyword evidence="3" id="KW-1185">Reference proteome</keyword>
<reference evidence="2" key="1">
    <citation type="submission" date="2021-01" db="EMBL/GenBank/DDBJ databases">
        <authorList>
            <person name="Rakov C."/>
            <person name="Alkalay-Oren S."/>
            <person name="Coppenhagen-Glazer S."/>
            <person name="Hazan R."/>
        </authorList>
    </citation>
    <scope>NUCLEOTIDE SEQUENCE</scope>
</reference>
<accession>A0A889IPS5</accession>
<proteinExistence type="predicted"/>
<sequence length="49" mass="5342">MPLSTGKSNSARQENVEREIAAGKDPKQAVAIAYAQQRKNRSNDAAEIK</sequence>